<evidence type="ECO:0000313" key="3">
    <source>
        <dbReference type="Proteomes" id="UP000257045"/>
    </source>
</evidence>
<sequence length="276" mass="31109">MNLLLKSSAFGLFIFILCFLLRVAFVLYLGIGHNALTSDGANTYGLSSQLAQAFFNGFLYDSRLIAVCMILYFVFGLLDLALNKIRGRDNFILAQGCAYVLFALLLFVNIANMTYYTIYKDVFNIILLGIFFDDQRAILEDGLSGKYFLSVKFLCFFLSLGLCIWLYKKLIAPLSFKKHYPILMSVGSFIPFALCVTFLFNSAFSLKEISLDQEVQPVKNLFLQKITPSPFRSLYGVYEGYKAGENSSFASFISSTPYESALDFFATTPPPMEKLI</sequence>
<evidence type="ECO:0000313" key="2">
    <source>
        <dbReference type="EMBL" id="RDU70225.1"/>
    </source>
</evidence>
<organism evidence="2 3">
    <name type="scientific">Helicobacter brantae</name>
    <dbReference type="NCBI Taxonomy" id="375927"/>
    <lineage>
        <taxon>Bacteria</taxon>
        <taxon>Pseudomonadati</taxon>
        <taxon>Campylobacterota</taxon>
        <taxon>Epsilonproteobacteria</taxon>
        <taxon>Campylobacterales</taxon>
        <taxon>Helicobacteraceae</taxon>
        <taxon>Helicobacter</taxon>
    </lineage>
</organism>
<evidence type="ECO:0008006" key="4">
    <source>
        <dbReference type="Google" id="ProtNLM"/>
    </source>
</evidence>
<dbReference type="RefSeq" id="WP_115569886.1">
    <property type="nucleotide sequence ID" value="NZ_NXLV01000012.1"/>
</dbReference>
<feature type="transmembrane region" description="Helical" evidence="1">
    <location>
        <begin position="91"/>
        <end position="111"/>
    </location>
</feature>
<gene>
    <name evidence="2" type="ORF">CQA58_06335</name>
</gene>
<feature type="transmembrane region" description="Helical" evidence="1">
    <location>
        <begin position="179"/>
        <end position="200"/>
    </location>
</feature>
<name>A0A3D8IZ92_9HELI</name>
<accession>A0A3D8IZ92</accession>
<comment type="caution">
    <text evidence="2">The sequence shown here is derived from an EMBL/GenBank/DDBJ whole genome shotgun (WGS) entry which is preliminary data.</text>
</comment>
<keyword evidence="3" id="KW-1185">Reference proteome</keyword>
<keyword evidence="1" id="KW-0472">Membrane</keyword>
<dbReference type="Proteomes" id="UP000257045">
    <property type="component" value="Unassembled WGS sequence"/>
</dbReference>
<proteinExistence type="predicted"/>
<dbReference type="EMBL" id="NXLV01000012">
    <property type="protein sequence ID" value="RDU70225.1"/>
    <property type="molecule type" value="Genomic_DNA"/>
</dbReference>
<reference evidence="2 3" key="1">
    <citation type="submission" date="2018-04" db="EMBL/GenBank/DDBJ databases">
        <title>Novel Campyloabacter and Helicobacter Species and Strains.</title>
        <authorList>
            <person name="Mannion A.J."/>
            <person name="Shen Z."/>
            <person name="Fox J.G."/>
        </authorList>
    </citation>
    <scope>NUCLEOTIDE SEQUENCE [LARGE SCALE GENOMIC DNA]</scope>
    <source>
        <strain evidence="2 3">MIT 04-9366</strain>
    </source>
</reference>
<keyword evidence="1" id="KW-0812">Transmembrane</keyword>
<protein>
    <recommendedName>
        <fullName evidence="4">LTA synthase family protein</fullName>
    </recommendedName>
</protein>
<feature type="transmembrane region" description="Helical" evidence="1">
    <location>
        <begin position="147"/>
        <end position="167"/>
    </location>
</feature>
<evidence type="ECO:0000256" key="1">
    <source>
        <dbReference type="SAM" id="Phobius"/>
    </source>
</evidence>
<feature type="transmembrane region" description="Helical" evidence="1">
    <location>
        <begin position="64"/>
        <end position="82"/>
    </location>
</feature>
<feature type="transmembrane region" description="Helical" evidence="1">
    <location>
        <begin position="12"/>
        <end position="31"/>
    </location>
</feature>
<keyword evidence="1" id="KW-1133">Transmembrane helix</keyword>
<dbReference type="AlphaFoldDB" id="A0A3D8IZ92"/>